<evidence type="ECO:0000256" key="1">
    <source>
        <dbReference type="SAM" id="MobiDB-lite"/>
    </source>
</evidence>
<keyword evidence="3" id="KW-0808">Transferase</keyword>
<dbReference type="InterPro" id="IPR002575">
    <property type="entry name" value="Aminoglycoside_PTrfase"/>
</dbReference>
<gene>
    <name evidence="3" type="ORF">H4W34_002518</name>
</gene>
<feature type="region of interest" description="Disordered" evidence="1">
    <location>
        <begin position="36"/>
        <end position="71"/>
    </location>
</feature>
<protein>
    <submittedName>
        <fullName evidence="3">Aminoglycoside phosphotransferase (APT) family kinase protein</fullName>
    </submittedName>
</protein>
<evidence type="ECO:0000313" key="3">
    <source>
        <dbReference type="EMBL" id="MBE1532685.1"/>
    </source>
</evidence>
<dbReference type="Pfam" id="PF01636">
    <property type="entry name" value="APH"/>
    <property type="match status" value="1"/>
</dbReference>
<evidence type="ECO:0000313" key="4">
    <source>
        <dbReference type="Proteomes" id="UP000627838"/>
    </source>
</evidence>
<dbReference type="RefSeq" id="WP_192759345.1">
    <property type="nucleotide sequence ID" value="NZ_JADBDZ010000001.1"/>
</dbReference>
<dbReference type="Proteomes" id="UP000627838">
    <property type="component" value="Unassembled WGS sequence"/>
</dbReference>
<keyword evidence="3" id="KW-0418">Kinase</keyword>
<dbReference type="SUPFAM" id="SSF56112">
    <property type="entry name" value="Protein kinase-like (PK-like)"/>
    <property type="match status" value="1"/>
</dbReference>
<accession>A0ABR9JQ36</accession>
<keyword evidence="4" id="KW-1185">Reference proteome</keyword>
<sequence length="145" mass="15724">MTRTTHHVEISDVVVKRYRARDHDQPHRERRALELLRGTGLAPEPLHAEPDADPPSITMSRLPGTPLDGYTPATAEAVARTLARLHAVPSGGLPDRAGPPRAMFRQVAGWCAALPAGRDDLLDAARVQDRPDVAARQAVRLAALL</sequence>
<dbReference type="InterPro" id="IPR011009">
    <property type="entry name" value="Kinase-like_dom_sf"/>
</dbReference>
<evidence type="ECO:0000259" key="2">
    <source>
        <dbReference type="Pfam" id="PF01636"/>
    </source>
</evidence>
<reference evidence="3 4" key="1">
    <citation type="submission" date="2020-10" db="EMBL/GenBank/DDBJ databases">
        <title>Sequencing the genomes of 1000 actinobacteria strains.</title>
        <authorList>
            <person name="Klenk H.-P."/>
        </authorList>
    </citation>
    <scope>NUCLEOTIDE SEQUENCE [LARGE SCALE GENOMIC DNA]</scope>
    <source>
        <strain evidence="3 4">DSM 46744</strain>
    </source>
</reference>
<comment type="caution">
    <text evidence="3">The sequence shown here is derived from an EMBL/GenBank/DDBJ whole genome shotgun (WGS) entry which is preliminary data.</text>
</comment>
<dbReference type="GO" id="GO:0016301">
    <property type="term" value="F:kinase activity"/>
    <property type="evidence" value="ECO:0007669"/>
    <property type="project" value="UniProtKB-KW"/>
</dbReference>
<name>A0ABR9JQ36_9ACTN</name>
<dbReference type="EMBL" id="JADBDZ010000001">
    <property type="protein sequence ID" value="MBE1532685.1"/>
    <property type="molecule type" value="Genomic_DNA"/>
</dbReference>
<organism evidence="3 4">
    <name type="scientific">Actinomadura algeriensis</name>
    <dbReference type="NCBI Taxonomy" id="1679523"/>
    <lineage>
        <taxon>Bacteria</taxon>
        <taxon>Bacillati</taxon>
        <taxon>Actinomycetota</taxon>
        <taxon>Actinomycetes</taxon>
        <taxon>Streptosporangiales</taxon>
        <taxon>Thermomonosporaceae</taxon>
        <taxon>Actinomadura</taxon>
    </lineage>
</organism>
<feature type="domain" description="Aminoglycoside phosphotransferase" evidence="2">
    <location>
        <begin position="11"/>
        <end position="130"/>
    </location>
</feature>
<proteinExistence type="predicted"/>